<name>A0A645IFL9_9ZZZZ</name>
<proteinExistence type="predicted"/>
<dbReference type="EMBL" id="VSSQ01113273">
    <property type="protein sequence ID" value="MPN49746.1"/>
    <property type="molecule type" value="Genomic_DNA"/>
</dbReference>
<accession>A0A645IFL9</accession>
<comment type="caution">
    <text evidence="1">The sequence shown here is derived from an EMBL/GenBank/DDBJ whole genome shotgun (WGS) entry which is preliminary data.</text>
</comment>
<evidence type="ECO:0000313" key="1">
    <source>
        <dbReference type="EMBL" id="MPN49746.1"/>
    </source>
</evidence>
<sequence>MTKVLTSGPYYYVFLDGDSKPHVVDKQKRCNCERENCPAVKAVYEYLKNGGQRAIEARSLPEKCPICGEAIIPDHQLDGAYTKEPGWKCEKGGKHHFYQAKTAQIKANFAKNPWLFKPNPETGYPGILRSELLTAEECAEARRREFMATGYNPAA</sequence>
<protein>
    <submittedName>
        <fullName evidence="1">Uncharacterized protein</fullName>
    </submittedName>
</protein>
<reference evidence="1" key="1">
    <citation type="submission" date="2019-08" db="EMBL/GenBank/DDBJ databases">
        <authorList>
            <person name="Kucharzyk K."/>
            <person name="Murdoch R.W."/>
            <person name="Higgins S."/>
            <person name="Loffler F."/>
        </authorList>
    </citation>
    <scope>NUCLEOTIDE SEQUENCE</scope>
</reference>
<organism evidence="1">
    <name type="scientific">bioreactor metagenome</name>
    <dbReference type="NCBI Taxonomy" id="1076179"/>
    <lineage>
        <taxon>unclassified sequences</taxon>
        <taxon>metagenomes</taxon>
        <taxon>ecological metagenomes</taxon>
    </lineage>
</organism>
<dbReference type="AlphaFoldDB" id="A0A645IFL9"/>
<gene>
    <name evidence="1" type="ORF">SDC9_197368</name>
</gene>